<dbReference type="Pfam" id="PF24567">
    <property type="entry name" value="ANKLE2_3rd"/>
    <property type="match status" value="1"/>
</dbReference>
<evidence type="ECO:0000256" key="2">
    <source>
        <dbReference type="ARBA" id="ARBA00023306"/>
    </source>
</evidence>
<gene>
    <name evidence="5" type="ORF">CVLEPA_LOCUS30512</name>
</gene>
<dbReference type="PANTHER" id="PTHR12349">
    <property type="entry name" value="ANKYRIN REPEAT AND LEM DOMAIN-CONTAINING PROTEIN 2"/>
    <property type="match status" value="1"/>
</dbReference>
<dbReference type="SMART" id="SM00540">
    <property type="entry name" value="LEM"/>
    <property type="match status" value="1"/>
</dbReference>
<dbReference type="SUPFAM" id="SSF63451">
    <property type="entry name" value="LEM domain"/>
    <property type="match status" value="1"/>
</dbReference>
<protein>
    <recommendedName>
        <fullName evidence="4">LEM domain-containing protein</fullName>
    </recommendedName>
</protein>
<keyword evidence="1" id="KW-0040">ANK repeat</keyword>
<evidence type="ECO:0000313" key="6">
    <source>
        <dbReference type="Proteomes" id="UP001642483"/>
    </source>
</evidence>
<evidence type="ECO:0000256" key="1">
    <source>
        <dbReference type="ARBA" id="ARBA00023043"/>
    </source>
</evidence>
<sequence length="781" mass="87806">MTEIPESIAKLTNDELRKQLIKVGIQPVPLTPTTKKLYQKKLAGRLGTLTFSEKDPSKEKYDGLQEKTSAELSSHALVKYGTENEENSGDKTAEKKGKIFYAVQVSSNENLFSVEQLIFDDKQSALSFLMKNKDARFKRFLDRNEAKDFVKQPPLVCKGDDQTTTESKAVGSEKPNNFKALKQTDLTKLAQCIEKNDVELFNTFVWGNPRYLISAGDAPVLLKPNVRYNALHIASKFNRPNIVEKLLAILQEPAFHELMYASNSACTKVDENILTQRIDRIVDLYLNTPEKGFYETPLHIACKFGFVDVVIELSSHPLCCKTMKNKFDQTPSDVICGRRKDPSAKSQIESFFRDQYFVPLVRSHDNSMPPSVGKLLTTGDISHGSLDLPRDSDDPTAPVLVVNALAGPMASQEAKEMQRSWTTPDKKGICGRRFRDIRRSDVDRGEERIGRELAKKAQIPWLEYWDFLQNFADFTTDDGLTQLETYLIKQTERKYSPPSSDIEVSVFESSDDSLKELCSQMGDVSVDENVSKTGTTCKHYDNIAKEHESVTKSRGLYSVTSTPTNTRTPHTPLMENKTSPNNVTSKEKQLFFLRETLIKVRKEQMFRLSENLSTGNSTETSTRHHPNMTPPLQKMSSSYISVNAPVSNSDVTGDLSSKISDLACNEKESSSDNGSIRSLPKSSEGSSDDSSDLKRLLPAFNHSGNTTTPLTQYSNDNFHSKLTVYLTGDEPSKIDRDVILAISDTEISAAKYPHVWTWMKSVLSYSEDDRLKLFAKLMKLL</sequence>
<dbReference type="InterPro" id="IPR003887">
    <property type="entry name" value="LEM_dom"/>
</dbReference>
<dbReference type="InterPro" id="IPR056237">
    <property type="entry name" value="ANKLE2_3rd"/>
</dbReference>
<feature type="region of interest" description="Disordered" evidence="3">
    <location>
        <begin position="558"/>
        <end position="582"/>
    </location>
</feature>
<evidence type="ECO:0000259" key="4">
    <source>
        <dbReference type="PROSITE" id="PS50954"/>
    </source>
</evidence>
<accession>A0ABP0GZV5</accession>
<organism evidence="5 6">
    <name type="scientific">Clavelina lepadiformis</name>
    <name type="common">Light-bulb sea squirt</name>
    <name type="synonym">Ascidia lepadiformis</name>
    <dbReference type="NCBI Taxonomy" id="159417"/>
    <lineage>
        <taxon>Eukaryota</taxon>
        <taxon>Metazoa</taxon>
        <taxon>Chordata</taxon>
        <taxon>Tunicata</taxon>
        <taxon>Ascidiacea</taxon>
        <taxon>Aplousobranchia</taxon>
        <taxon>Clavelinidae</taxon>
        <taxon>Clavelina</taxon>
    </lineage>
</organism>
<dbReference type="SUPFAM" id="SSF48403">
    <property type="entry name" value="Ankyrin repeat"/>
    <property type="match status" value="1"/>
</dbReference>
<dbReference type="InterPro" id="IPR011015">
    <property type="entry name" value="LEM/LEM-like_dom_sf"/>
</dbReference>
<dbReference type="InterPro" id="IPR036770">
    <property type="entry name" value="Ankyrin_rpt-contain_sf"/>
</dbReference>
<feature type="region of interest" description="Disordered" evidence="3">
    <location>
        <begin position="609"/>
        <end position="635"/>
    </location>
</feature>
<proteinExistence type="predicted"/>
<feature type="compositionally biased region" description="Low complexity" evidence="3">
    <location>
        <begin position="560"/>
        <end position="572"/>
    </location>
</feature>
<dbReference type="PANTHER" id="PTHR12349:SF4">
    <property type="entry name" value="ANKYRIN REPEAT AND LEM DOMAIN-CONTAINING PROTEIN 2"/>
    <property type="match status" value="1"/>
</dbReference>
<name>A0ABP0GZV5_CLALP</name>
<dbReference type="EMBL" id="CAWYQH010000163">
    <property type="protein sequence ID" value="CAK8697251.1"/>
    <property type="molecule type" value="Genomic_DNA"/>
</dbReference>
<feature type="compositionally biased region" description="Polar residues" evidence="3">
    <location>
        <begin position="702"/>
        <end position="712"/>
    </location>
</feature>
<feature type="domain" description="LEM" evidence="4">
    <location>
        <begin position="5"/>
        <end position="49"/>
    </location>
</feature>
<reference evidence="5 6" key="1">
    <citation type="submission" date="2024-02" db="EMBL/GenBank/DDBJ databases">
        <authorList>
            <person name="Daric V."/>
            <person name="Darras S."/>
        </authorList>
    </citation>
    <scope>NUCLEOTIDE SEQUENCE [LARGE SCALE GENOMIC DNA]</scope>
</reference>
<dbReference type="Proteomes" id="UP001642483">
    <property type="component" value="Unassembled WGS sequence"/>
</dbReference>
<feature type="region of interest" description="Disordered" evidence="3">
    <location>
        <begin position="664"/>
        <end position="712"/>
    </location>
</feature>
<feature type="compositionally biased region" description="Polar residues" evidence="3">
    <location>
        <begin position="610"/>
        <end position="620"/>
    </location>
</feature>
<dbReference type="CDD" id="cd12934">
    <property type="entry name" value="LEM"/>
    <property type="match status" value="1"/>
</dbReference>
<evidence type="ECO:0000256" key="3">
    <source>
        <dbReference type="SAM" id="MobiDB-lite"/>
    </source>
</evidence>
<dbReference type="PROSITE" id="PS50954">
    <property type="entry name" value="LEM"/>
    <property type="match status" value="1"/>
</dbReference>
<dbReference type="Gene3D" id="1.10.720.40">
    <property type="match status" value="1"/>
</dbReference>
<dbReference type="Gene3D" id="1.25.40.20">
    <property type="entry name" value="Ankyrin repeat-containing domain"/>
    <property type="match status" value="1"/>
</dbReference>
<keyword evidence="6" id="KW-1185">Reference proteome</keyword>
<dbReference type="Pfam" id="PF03020">
    <property type="entry name" value="LEM"/>
    <property type="match status" value="1"/>
</dbReference>
<keyword evidence="2" id="KW-0131">Cell cycle</keyword>
<comment type="caution">
    <text evidence="5">The sequence shown here is derived from an EMBL/GenBank/DDBJ whole genome shotgun (WGS) entry which is preliminary data.</text>
</comment>
<evidence type="ECO:0000313" key="5">
    <source>
        <dbReference type="EMBL" id="CAK8697251.1"/>
    </source>
</evidence>